<dbReference type="OrthoDB" id="41238at2759"/>
<dbReference type="GO" id="GO:0008999">
    <property type="term" value="F:protein-N-terminal-alanine acetyltransferase activity"/>
    <property type="evidence" value="ECO:0007669"/>
    <property type="project" value="TreeGrafter"/>
</dbReference>
<dbReference type="SUPFAM" id="SSF55729">
    <property type="entry name" value="Acyl-CoA N-acyltransferases (Nat)"/>
    <property type="match status" value="1"/>
</dbReference>
<dbReference type="InterPro" id="IPR051908">
    <property type="entry name" value="Ribosomal_N-acetyltransferase"/>
</dbReference>
<name>A0A072PTG3_9EURO</name>
<dbReference type="HOGENOM" id="CLU_013985_1_2_1"/>
<keyword evidence="3" id="KW-0808">Transferase</keyword>
<evidence type="ECO:0000313" key="4">
    <source>
        <dbReference type="Proteomes" id="UP000027920"/>
    </source>
</evidence>
<proteinExistence type="predicted"/>
<sequence length="254" mass="28912">MSEFRGSKKAQKATLPQKIGPPVNPKPAAQPSRVVLRGTSVTLVPLSPDHAADLFEAVGGEEKRALWTYMGDGPYLSRSEFEDAIVTKSKSEDPLFFAIISTETQKPIGYSTLMRIDAKSRSVEVGNIMFSPLLQRTKSATEAMYLLAYYAFVDLGYRRYEWKCDNLNGPSKRAALRFGFTFEGIFRQHMIYKGRNRDTAWFSVIDTEWPVVQRAFEAWLHDTNFDEQGRQKCKLEDLRDALQNQRGPVILKTE</sequence>
<reference evidence="3 4" key="1">
    <citation type="submission" date="2013-03" db="EMBL/GenBank/DDBJ databases">
        <title>The Genome Sequence of Exophiala aquamarina CBS 119918.</title>
        <authorList>
            <consortium name="The Broad Institute Genomics Platform"/>
            <person name="Cuomo C."/>
            <person name="de Hoog S."/>
            <person name="Gorbushina A."/>
            <person name="Walker B."/>
            <person name="Young S.K."/>
            <person name="Zeng Q."/>
            <person name="Gargeya S."/>
            <person name="Fitzgerald M."/>
            <person name="Haas B."/>
            <person name="Abouelleil A."/>
            <person name="Allen A.W."/>
            <person name="Alvarado L."/>
            <person name="Arachchi H.M."/>
            <person name="Berlin A.M."/>
            <person name="Chapman S.B."/>
            <person name="Gainer-Dewar J."/>
            <person name="Goldberg J."/>
            <person name="Griggs A."/>
            <person name="Gujja S."/>
            <person name="Hansen M."/>
            <person name="Howarth C."/>
            <person name="Imamovic A."/>
            <person name="Ireland A."/>
            <person name="Larimer J."/>
            <person name="McCowan C."/>
            <person name="Murphy C."/>
            <person name="Pearson M."/>
            <person name="Poon T.W."/>
            <person name="Priest M."/>
            <person name="Roberts A."/>
            <person name="Saif S."/>
            <person name="Shea T."/>
            <person name="Sisk P."/>
            <person name="Sykes S."/>
            <person name="Wortman J."/>
            <person name="Nusbaum C."/>
            <person name="Birren B."/>
        </authorList>
    </citation>
    <scope>NUCLEOTIDE SEQUENCE [LARGE SCALE GENOMIC DNA]</scope>
    <source>
        <strain evidence="3 4">CBS 119918</strain>
    </source>
</reference>
<organism evidence="3 4">
    <name type="scientific">Exophiala aquamarina CBS 119918</name>
    <dbReference type="NCBI Taxonomy" id="1182545"/>
    <lineage>
        <taxon>Eukaryota</taxon>
        <taxon>Fungi</taxon>
        <taxon>Dikarya</taxon>
        <taxon>Ascomycota</taxon>
        <taxon>Pezizomycotina</taxon>
        <taxon>Eurotiomycetes</taxon>
        <taxon>Chaetothyriomycetidae</taxon>
        <taxon>Chaetothyriales</taxon>
        <taxon>Herpotrichiellaceae</taxon>
        <taxon>Exophiala</taxon>
    </lineage>
</organism>
<dbReference type="EMBL" id="AMGV01000001">
    <property type="protein sequence ID" value="KEF63166.1"/>
    <property type="molecule type" value="Genomic_DNA"/>
</dbReference>
<dbReference type="InterPro" id="IPR016181">
    <property type="entry name" value="Acyl_CoA_acyltransferase"/>
</dbReference>
<dbReference type="PANTHER" id="PTHR43441">
    <property type="entry name" value="RIBOSOMAL-PROTEIN-SERINE ACETYLTRANSFERASE"/>
    <property type="match status" value="1"/>
</dbReference>
<dbReference type="Gene3D" id="3.40.630.30">
    <property type="match status" value="1"/>
</dbReference>
<keyword evidence="4" id="KW-1185">Reference proteome</keyword>
<accession>A0A072PTG3</accession>
<dbReference type="InterPro" id="IPR000182">
    <property type="entry name" value="GNAT_dom"/>
</dbReference>
<dbReference type="RefSeq" id="XP_013265756.1">
    <property type="nucleotide sequence ID" value="XM_013410302.1"/>
</dbReference>
<feature type="domain" description="N-acetyltransferase" evidence="2">
    <location>
        <begin position="41"/>
        <end position="198"/>
    </location>
</feature>
<dbReference type="Proteomes" id="UP000027920">
    <property type="component" value="Unassembled WGS sequence"/>
</dbReference>
<dbReference type="AlphaFoldDB" id="A0A072PTG3"/>
<dbReference type="GeneID" id="25276090"/>
<evidence type="ECO:0000313" key="3">
    <source>
        <dbReference type="EMBL" id="KEF63166.1"/>
    </source>
</evidence>
<dbReference type="Pfam" id="PF13302">
    <property type="entry name" value="Acetyltransf_3"/>
    <property type="match status" value="1"/>
</dbReference>
<dbReference type="PROSITE" id="PS51186">
    <property type="entry name" value="GNAT"/>
    <property type="match status" value="1"/>
</dbReference>
<evidence type="ECO:0000256" key="1">
    <source>
        <dbReference type="SAM" id="MobiDB-lite"/>
    </source>
</evidence>
<comment type="caution">
    <text evidence="3">The sequence shown here is derived from an EMBL/GenBank/DDBJ whole genome shotgun (WGS) entry which is preliminary data.</text>
</comment>
<gene>
    <name evidence="3" type="ORF">A1O9_01142</name>
</gene>
<feature type="region of interest" description="Disordered" evidence="1">
    <location>
        <begin position="1"/>
        <end position="30"/>
    </location>
</feature>
<evidence type="ECO:0000259" key="2">
    <source>
        <dbReference type="PROSITE" id="PS51186"/>
    </source>
</evidence>
<dbReference type="PANTHER" id="PTHR43441:SF2">
    <property type="entry name" value="FAMILY ACETYLTRANSFERASE, PUTATIVE (AFU_ORTHOLOGUE AFUA_7G00850)-RELATED"/>
    <property type="match status" value="1"/>
</dbReference>
<dbReference type="GO" id="GO:1990189">
    <property type="term" value="F:protein N-terminal-serine acetyltransferase activity"/>
    <property type="evidence" value="ECO:0007669"/>
    <property type="project" value="TreeGrafter"/>
</dbReference>
<dbReference type="FunFam" id="3.40.630.30:FF:000047">
    <property type="entry name" value="Acetyltransferase, GNAT family"/>
    <property type="match status" value="1"/>
</dbReference>
<protein>
    <submittedName>
        <fullName evidence="3">Acetyltransferase</fullName>
    </submittedName>
</protein>
<dbReference type="VEuPathDB" id="FungiDB:A1O9_01142"/>